<evidence type="ECO:0000256" key="1">
    <source>
        <dbReference type="SAM" id="MobiDB-lite"/>
    </source>
</evidence>
<dbReference type="InterPro" id="IPR043128">
    <property type="entry name" value="Rev_trsase/Diguanyl_cyclase"/>
</dbReference>
<gene>
    <name evidence="2" type="ORF">Tco_0748225</name>
</gene>
<accession>A0ABQ4YV07</accession>
<keyword evidence="3" id="KW-1185">Reference proteome</keyword>
<feature type="region of interest" description="Disordered" evidence="1">
    <location>
        <begin position="84"/>
        <end position="114"/>
    </location>
</feature>
<evidence type="ECO:0008006" key="4">
    <source>
        <dbReference type="Google" id="ProtNLM"/>
    </source>
</evidence>
<proteinExistence type="predicted"/>
<comment type="caution">
    <text evidence="2">The sequence shown here is derived from an EMBL/GenBank/DDBJ whole genome shotgun (WGS) entry which is preliminary data.</text>
</comment>
<reference evidence="2" key="2">
    <citation type="submission" date="2022-01" db="EMBL/GenBank/DDBJ databases">
        <authorList>
            <person name="Yamashiro T."/>
            <person name="Shiraishi A."/>
            <person name="Satake H."/>
            <person name="Nakayama K."/>
        </authorList>
    </citation>
    <scope>NUCLEOTIDE SEQUENCE</scope>
</reference>
<reference evidence="2" key="1">
    <citation type="journal article" date="2022" name="Int. J. Mol. Sci.">
        <title>Draft Genome of Tanacetum Coccineum: Genomic Comparison of Closely Related Tanacetum-Family Plants.</title>
        <authorList>
            <person name="Yamashiro T."/>
            <person name="Shiraishi A."/>
            <person name="Nakayama K."/>
            <person name="Satake H."/>
        </authorList>
    </citation>
    <scope>NUCLEOTIDE SEQUENCE</scope>
</reference>
<dbReference type="InterPro" id="IPR043502">
    <property type="entry name" value="DNA/RNA_pol_sf"/>
</dbReference>
<name>A0ABQ4YV07_9ASTR</name>
<dbReference type="SUPFAM" id="SSF56672">
    <property type="entry name" value="DNA/RNA polymerases"/>
    <property type="match status" value="1"/>
</dbReference>
<evidence type="ECO:0000313" key="3">
    <source>
        <dbReference type="Proteomes" id="UP001151760"/>
    </source>
</evidence>
<dbReference type="Gene3D" id="3.30.70.270">
    <property type="match status" value="1"/>
</dbReference>
<evidence type="ECO:0000313" key="2">
    <source>
        <dbReference type="EMBL" id="GJS81684.1"/>
    </source>
</evidence>
<dbReference type="Proteomes" id="UP001151760">
    <property type="component" value="Unassembled WGS sequence"/>
</dbReference>
<feature type="compositionally biased region" description="Basic and acidic residues" evidence="1">
    <location>
        <begin position="91"/>
        <end position="107"/>
    </location>
</feature>
<sequence>MNKVLTVHKGRNVEVYLEKAVIKIKSEQDLIQDVKETLYKLQRVNMKLDPSGCAFGMEEGKFLGYMATTEGIKSDLEKVRAILRGTTPEGPETRITKEPPTKRETSRGTDPNTKGLEAIHWKRAQQGRLRREYLNAIRLNFHASKDDMDYEALLAGLVASAGRADEGGNPFDKKSTEEREGFFVTVTPLEEEKTPVNPRSDGLNSEWSNYQAQLGQWPNNGWGEMISNLVQNLIVNSSNKRKCARQLHSISIWKAFRGNTRDLGSFGEEKTKLGLIYVLRGWTTPQDQRGSDTIPSHADFVKSSRRGAVCQLARPAKVPRIFSL</sequence>
<organism evidence="2 3">
    <name type="scientific">Tanacetum coccineum</name>
    <dbReference type="NCBI Taxonomy" id="301880"/>
    <lineage>
        <taxon>Eukaryota</taxon>
        <taxon>Viridiplantae</taxon>
        <taxon>Streptophyta</taxon>
        <taxon>Embryophyta</taxon>
        <taxon>Tracheophyta</taxon>
        <taxon>Spermatophyta</taxon>
        <taxon>Magnoliopsida</taxon>
        <taxon>eudicotyledons</taxon>
        <taxon>Gunneridae</taxon>
        <taxon>Pentapetalae</taxon>
        <taxon>asterids</taxon>
        <taxon>campanulids</taxon>
        <taxon>Asterales</taxon>
        <taxon>Asteraceae</taxon>
        <taxon>Asteroideae</taxon>
        <taxon>Anthemideae</taxon>
        <taxon>Anthemidinae</taxon>
        <taxon>Tanacetum</taxon>
    </lineage>
</organism>
<protein>
    <recommendedName>
        <fullName evidence="4">Reverse transcriptase</fullName>
    </recommendedName>
</protein>
<dbReference type="EMBL" id="BQNB010010766">
    <property type="protein sequence ID" value="GJS81684.1"/>
    <property type="molecule type" value="Genomic_DNA"/>
</dbReference>